<name>A0AAD7ZET1_DIPPU</name>
<sequence length="111" mass="12698">MRLWRTFNNWCCFIDCEMAENTPSWINSEFLEKALRFNGKHPDIEVISYEIAPAASASDHYGSVMYRVAVITSENGKTDTISVIVKCELQYDGLPEKEHMIGLYLLTLNAM</sequence>
<dbReference type="Proteomes" id="UP001233999">
    <property type="component" value="Unassembled WGS sequence"/>
</dbReference>
<protein>
    <submittedName>
        <fullName evidence="1">Uncharacterized protein</fullName>
    </submittedName>
</protein>
<reference evidence="1" key="1">
    <citation type="journal article" date="2023" name="IScience">
        <title>Live-bearing cockroach genome reveals convergent evolutionary mechanisms linked to viviparity in insects and beyond.</title>
        <authorList>
            <person name="Fouks B."/>
            <person name="Harrison M.C."/>
            <person name="Mikhailova A.A."/>
            <person name="Marchal E."/>
            <person name="English S."/>
            <person name="Carruthers M."/>
            <person name="Jennings E.C."/>
            <person name="Chiamaka E.L."/>
            <person name="Frigard R.A."/>
            <person name="Pippel M."/>
            <person name="Attardo G.M."/>
            <person name="Benoit J.B."/>
            <person name="Bornberg-Bauer E."/>
            <person name="Tobe S.S."/>
        </authorList>
    </citation>
    <scope>NUCLEOTIDE SEQUENCE</scope>
    <source>
        <strain evidence="1">Stay&amp;Tobe</strain>
    </source>
</reference>
<reference evidence="1" key="2">
    <citation type="submission" date="2023-05" db="EMBL/GenBank/DDBJ databases">
        <authorList>
            <person name="Fouks B."/>
        </authorList>
    </citation>
    <scope>NUCLEOTIDE SEQUENCE</scope>
    <source>
        <strain evidence="1">Stay&amp;Tobe</strain>
        <tissue evidence="1">Testes</tissue>
    </source>
</reference>
<dbReference type="EMBL" id="JASPKZ010008459">
    <property type="protein sequence ID" value="KAJ9579379.1"/>
    <property type="molecule type" value="Genomic_DNA"/>
</dbReference>
<gene>
    <name evidence="1" type="ORF">L9F63_024515</name>
</gene>
<evidence type="ECO:0000313" key="2">
    <source>
        <dbReference type="Proteomes" id="UP001233999"/>
    </source>
</evidence>
<accession>A0AAD7ZET1</accession>
<organism evidence="1 2">
    <name type="scientific">Diploptera punctata</name>
    <name type="common">Pacific beetle cockroach</name>
    <dbReference type="NCBI Taxonomy" id="6984"/>
    <lineage>
        <taxon>Eukaryota</taxon>
        <taxon>Metazoa</taxon>
        <taxon>Ecdysozoa</taxon>
        <taxon>Arthropoda</taxon>
        <taxon>Hexapoda</taxon>
        <taxon>Insecta</taxon>
        <taxon>Pterygota</taxon>
        <taxon>Neoptera</taxon>
        <taxon>Polyneoptera</taxon>
        <taxon>Dictyoptera</taxon>
        <taxon>Blattodea</taxon>
        <taxon>Blaberoidea</taxon>
        <taxon>Blaberidae</taxon>
        <taxon>Diplopterinae</taxon>
        <taxon>Diploptera</taxon>
    </lineage>
</organism>
<evidence type="ECO:0000313" key="1">
    <source>
        <dbReference type="EMBL" id="KAJ9579379.1"/>
    </source>
</evidence>
<dbReference type="AlphaFoldDB" id="A0AAD7ZET1"/>
<proteinExistence type="predicted"/>
<keyword evidence="2" id="KW-1185">Reference proteome</keyword>
<comment type="caution">
    <text evidence="1">The sequence shown here is derived from an EMBL/GenBank/DDBJ whole genome shotgun (WGS) entry which is preliminary data.</text>
</comment>